<evidence type="ECO:0000256" key="4">
    <source>
        <dbReference type="ARBA" id="ARBA00022989"/>
    </source>
</evidence>
<dbReference type="InterPro" id="IPR036259">
    <property type="entry name" value="MFS_trans_sf"/>
</dbReference>
<evidence type="ECO:0000259" key="7">
    <source>
        <dbReference type="PROSITE" id="PS50850"/>
    </source>
</evidence>
<feature type="transmembrane region" description="Helical" evidence="6">
    <location>
        <begin position="152"/>
        <end position="172"/>
    </location>
</feature>
<dbReference type="Pfam" id="PF00083">
    <property type="entry name" value="Sugar_tr"/>
    <property type="match status" value="1"/>
</dbReference>
<evidence type="ECO:0000256" key="1">
    <source>
        <dbReference type="ARBA" id="ARBA00004141"/>
    </source>
</evidence>
<dbReference type="SUPFAM" id="SSF103473">
    <property type="entry name" value="MFS general substrate transporter"/>
    <property type="match status" value="1"/>
</dbReference>
<dbReference type="InterPro" id="IPR050360">
    <property type="entry name" value="MFS_Sugar_Transporters"/>
</dbReference>
<dbReference type="InterPro" id="IPR020846">
    <property type="entry name" value="MFS_dom"/>
</dbReference>
<evidence type="ECO:0000256" key="2">
    <source>
        <dbReference type="ARBA" id="ARBA00010992"/>
    </source>
</evidence>
<feature type="transmembrane region" description="Helical" evidence="6">
    <location>
        <begin position="7"/>
        <end position="28"/>
    </location>
</feature>
<dbReference type="InterPro" id="IPR005828">
    <property type="entry name" value="MFS_sugar_transport-like"/>
</dbReference>
<dbReference type="PROSITE" id="PS50850">
    <property type="entry name" value="MFS"/>
    <property type="match status" value="1"/>
</dbReference>
<keyword evidence="4 6" id="KW-1133">Transmembrane helix</keyword>
<dbReference type="AlphaFoldDB" id="A0AAJ0LW69"/>
<feature type="transmembrane region" description="Helical" evidence="6">
    <location>
        <begin position="338"/>
        <end position="359"/>
    </location>
</feature>
<comment type="caution">
    <text evidence="8">The sequence shown here is derived from an EMBL/GenBank/DDBJ whole genome shotgun (WGS) entry which is preliminary data.</text>
</comment>
<evidence type="ECO:0000313" key="9">
    <source>
        <dbReference type="Proteomes" id="UP001271007"/>
    </source>
</evidence>
<proteinExistence type="inferred from homology"/>
<feature type="transmembrane region" description="Helical" evidence="6">
    <location>
        <begin position="275"/>
        <end position="297"/>
    </location>
</feature>
<name>A0AAJ0LW69_9PEZI</name>
<feature type="transmembrane region" description="Helical" evidence="6">
    <location>
        <begin position="184"/>
        <end position="205"/>
    </location>
</feature>
<feature type="transmembrane region" description="Helical" evidence="6">
    <location>
        <begin position="309"/>
        <end position="331"/>
    </location>
</feature>
<reference evidence="8" key="1">
    <citation type="submission" date="2023-04" db="EMBL/GenBank/DDBJ databases">
        <title>Black Yeasts Isolated from many extreme environments.</title>
        <authorList>
            <person name="Coleine C."/>
            <person name="Stajich J.E."/>
            <person name="Selbmann L."/>
        </authorList>
    </citation>
    <scope>NUCLEOTIDE SEQUENCE</scope>
    <source>
        <strain evidence="8">CCFEE 5312</strain>
    </source>
</reference>
<keyword evidence="5 6" id="KW-0472">Membrane</keyword>
<evidence type="ECO:0000256" key="5">
    <source>
        <dbReference type="ARBA" id="ARBA00023136"/>
    </source>
</evidence>
<feature type="transmembrane region" description="Helical" evidence="6">
    <location>
        <begin position="408"/>
        <end position="431"/>
    </location>
</feature>
<gene>
    <name evidence="8" type="ORF">LTR09_001637</name>
</gene>
<dbReference type="GO" id="GO:0016020">
    <property type="term" value="C:membrane"/>
    <property type="evidence" value="ECO:0007669"/>
    <property type="project" value="UniProtKB-SubCell"/>
</dbReference>
<dbReference type="PANTHER" id="PTHR48022:SF27">
    <property type="entry name" value="MAJOR FACILITATOR SUPERFAMILY (MFS) PROFILE DOMAIN-CONTAINING PROTEIN"/>
    <property type="match status" value="1"/>
</dbReference>
<feature type="transmembrane region" description="Helical" evidence="6">
    <location>
        <begin position="371"/>
        <end position="396"/>
    </location>
</feature>
<evidence type="ECO:0000313" key="8">
    <source>
        <dbReference type="EMBL" id="KAK3057453.1"/>
    </source>
</evidence>
<accession>A0AAJ0LW69</accession>
<feature type="transmembrane region" description="Helical" evidence="6">
    <location>
        <begin position="88"/>
        <end position="107"/>
    </location>
</feature>
<dbReference type="Gene3D" id="1.20.1250.20">
    <property type="entry name" value="MFS general substrate transporter like domains"/>
    <property type="match status" value="1"/>
</dbReference>
<keyword evidence="3 6" id="KW-0812">Transmembrane</keyword>
<protein>
    <recommendedName>
        <fullName evidence="7">Major facilitator superfamily (MFS) profile domain-containing protein</fullName>
    </recommendedName>
</protein>
<dbReference type="Proteomes" id="UP001271007">
    <property type="component" value="Unassembled WGS sequence"/>
</dbReference>
<dbReference type="PANTHER" id="PTHR48022">
    <property type="entry name" value="PLASTIDIC GLUCOSE TRANSPORTER 4"/>
    <property type="match status" value="1"/>
</dbReference>
<evidence type="ECO:0000256" key="3">
    <source>
        <dbReference type="ARBA" id="ARBA00022692"/>
    </source>
</evidence>
<dbReference type="GO" id="GO:0005351">
    <property type="term" value="F:carbohydrate:proton symporter activity"/>
    <property type="evidence" value="ECO:0007669"/>
    <property type="project" value="TreeGrafter"/>
</dbReference>
<feature type="transmembrane region" description="Helical" evidence="6">
    <location>
        <begin position="443"/>
        <end position="463"/>
    </location>
</feature>
<sequence length="529" mass="57932">MFSKYRAVTPYLLFTVCVYLFGAILYGIDTGSFGSLQALPSFTKKFGKYDATTDTYALPSSTKAAMNSIPFAGQALGAFLSSNVADLLGYKLTMIVLAIVQVIAVIIELTCKFTGSWGQFTAGRFLAYATGLAEMVVTHYNSEISPASTRGLLAGSMILFNALGNLWGAGMSRAFATETGDRGWLIPQGVQLIPAAVILTLVWFTPESPRWLVQKNRREEALQSLNKLRPRRDVDNGFTRAEIDNIELSIQEAAGTNREGRWMDLCRGNMLRRTWLAWSLFVFLQFSGVQFCNSYAATLYVSVGLAGKSFTYIVIGNSLQVVSCLFQIIGYDYFGRRIFATLGGFFCFIFLTVIAEVGGSGTNIPTDARSINAIIASVILVQTFSRWSVSNAFVIGAEIGGVKMRRKVLATSGVVNMASAILVTSVVPYLMDVEPGSAGFGARTAWFFAATSLILVFFGLFLIPELKGRSLEEVDELFDAKLRWGWQFASYKTTGTGARIAAIENEDHNHIRKLSATEVELEKSSEQEA</sequence>
<evidence type="ECO:0000256" key="6">
    <source>
        <dbReference type="SAM" id="Phobius"/>
    </source>
</evidence>
<organism evidence="8 9">
    <name type="scientific">Extremus antarcticus</name>
    <dbReference type="NCBI Taxonomy" id="702011"/>
    <lineage>
        <taxon>Eukaryota</taxon>
        <taxon>Fungi</taxon>
        <taxon>Dikarya</taxon>
        <taxon>Ascomycota</taxon>
        <taxon>Pezizomycotina</taxon>
        <taxon>Dothideomycetes</taxon>
        <taxon>Dothideomycetidae</taxon>
        <taxon>Mycosphaerellales</taxon>
        <taxon>Extremaceae</taxon>
        <taxon>Extremus</taxon>
    </lineage>
</organism>
<dbReference type="EMBL" id="JAWDJX010000003">
    <property type="protein sequence ID" value="KAK3057453.1"/>
    <property type="molecule type" value="Genomic_DNA"/>
</dbReference>
<feature type="domain" description="Major facilitator superfamily (MFS) profile" evidence="7">
    <location>
        <begin position="15"/>
        <end position="467"/>
    </location>
</feature>
<comment type="similarity">
    <text evidence="2">Belongs to the major facilitator superfamily. Sugar transporter (TC 2.A.1.1) family.</text>
</comment>
<comment type="subcellular location">
    <subcellularLocation>
        <location evidence="1">Membrane</location>
        <topology evidence="1">Multi-pass membrane protein</topology>
    </subcellularLocation>
</comment>
<keyword evidence="9" id="KW-1185">Reference proteome</keyword>